<dbReference type="InterPro" id="IPR004837">
    <property type="entry name" value="NaCa_Exmemb"/>
</dbReference>
<organism evidence="7 8">
    <name type="scientific">Roseibium aquae</name>
    <dbReference type="NCBI Taxonomy" id="1323746"/>
    <lineage>
        <taxon>Bacteria</taxon>
        <taxon>Pseudomonadati</taxon>
        <taxon>Pseudomonadota</taxon>
        <taxon>Alphaproteobacteria</taxon>
        <taxon>Hyphomicrobiales</taxon>
        <taxon>Stappiaceae</taxon>
        <taxon>Roseibium</taxon>
    </lineage>
</organism>
<protein>
    <submittedName>
        <fullName evidence="7">Sodium:calcium antiporter</fullName>
    </submittedName>
</protein>
<dbReference type="OrthoDB" id="9794225at2"/>
<dbReference type="InterPro" id="IPR044880">
    <property type="entry name" value="NCX_ion-bd_dom_sf"/>
</dbReference>
<dbReference type="GO" id="GO:0006874">
    <property type="term" value="P:intracellular calcium ion homeostasis"/>
    <property type="evidence" value="ECO:0007669"/>
    <property type="project" value="TreeGrafter"/>
</dbReference>
<feature type="domain" description="Sodium/calcium exchanger membrane region" evidence="6">
    <location>
        <begin position="3"/>
        <end position="142"/>
    </location>
</feature>
<dbReference type="EMBL" id="BMFA01000012">
    <property type="protein sequence ID" value="GGB59103.1"/>
    <property type="molecule type" value="Genomic_DNA"/>
</dbReference>
<feature type="transmembrane region" description="Helical" evidence="5">
    <location>
        <begin position="168"/>
        <end position="190"/>
    </location>
</feature>
<feature type="domain" description="Sodium/calcium exchanger membrane region" evidence="6">
    <location>
        <begin position="175"/>
        <end position="316"/>
    </location>
</feature>
<sequence length="321" mass="32258">MDALLIAFGLAGLVAGGDSLVRGSVGIAKRLGLSPLLIGLVLVGFGTSSPELMTSVLAALNGSPGIAVGNVVGSNTANILLILGLSALLAPLVTDPAAMRRDGLVMLGAALAVSLLALMGSISRIEGGLLVGALIAYLVVAYVTESGKSTPSGDLHRAEADTPTAQPFFSSLPMLIGLTVGGLALTMAGANWLVTGASNLARTAGVSDAVIGLTVVAVGTSLPELVTAIVAAMKKQSDIALGNVLGSNIYNVLGILGTTALIAPLDIPAEIATRDVWIMLTATIVLLVFAVTGWKITRREGTLLLAGYGAYLAYLVFSATG</sequence>
<dbReference type="GO" id="GO:0008273">
    <property type="term" value="F:calcium, potassium:sodium antiporter activity"/>
    <property type="evidence" value="ECO:0007669"/>
    <property type="project" value="TreeGrafter"/>
</dbReference>
<reference evidence="7" key="2">
    <citation type="submission" date="2020-09" db="EMBL/GenBank/DDBJ databases">
        <authorList>
            <person name="Sun Q."/>
            <person name="Zhou Y."/>
        </authorList>
    </citation>
    <scope>NUCLEOTIDE SEQUENCE</scope>
    <source>
        <strain evidence="7">CGMCC 1.12426</strain>
    </source>
</reference>
<comment type="subcellular location">
    <subcellularLocation>
        <location evidence="1">Membrane</location>
        <topology evidence="1">Multi-pass membrane protein</topology>
    </subcellularLocation>
</comment>
<evidence type="ECO:0000259" key="6">
    <source>
        <dbReference type="Pfam" id="PF01699"/>
    </source>
</evidence>
<evidence type="ECO:0000256" key="2">
    <source>
        <dbReference type="ARBA" id="ARBA00022692"/>
    </source>
</evidence>
<comment type="caution">
    <text evidence="7">The sequence shown here is derived from an EMBL/GenBank/DDBJ whole genome shotgun (WGS) entry which is preliminary data.</text>
</comment>
<evidence type="ECO:0000256" key="3">
    <source>
        <dbReference type="ARBA" id="ARBA00022989"/>
    </source>
</evidence>
<dbReference type="RefSeq" id="WP_150496949.1">
    <property type="nucleotide sequence ID" value="NZ_BMFA01000012.1"/>
</dbReference>
<dbReference type="Gene3D" id="1.20.1420.30">
    <property type="entry name" value="NCX, central ion-binding region"/>
    <property type="match status" value="1"/>
</dbReference>
<dbReference type="GO" id="GO:0005886">
    <property type="term" value="C:plasma membrane"/>
    <property type="evidence" value="ECO:0007669"/>
    <property type="project" value="TreeGrafter"/>
</dbReference>
<feature type="transmembrane region" description="Helical" evidence="5">
    <location>
        <begin position="104"/>
        <end position="122"/>
    </location>
</feature>
<feature type="transmembrane region" description="Helical" evidence="5">
    <location>
        <begin position="301"/>
        <end position="320"/>
    </location>
</feature>
<feature type="transmembrane region" description="Helical" evidence="5">
    <location>
        <begin position="244"/>
        <end position="264"/>
    </location>
</feature>
<keyword evidence="2 5" id="KW-0812">Transmembrane</keyword>
<dbReference type="Pfam" id="PF01699">
    <property type="entry name" value="Na_Ca_ex"/>
    <property type="match status" value="2"/>
</dbReference>
<dbReference type="NCBIfam" id="TIGR00367">
    <property type="entry name" value="calcium/sodium antiporter"/>
    <property type="match status" value="1"/>
</dbReference>
<evidence type="ECO:0000256" key="5">
    <source>
        <dbReference type="SAM" id="Phobius"/>
    </source>
</evidence>
<feature type="transmembrane region" description="Helical" evidence="5">
    <location>
        <begin position="276"/>
        <end position="294"/>
    </location>
</feature>
<keyword evidence="3 5" id="KW-1133">Transmembrane helix</keyword>
<accession>A0A916TM20</accession>
<evidence type="ECO:0000313" key="8">
    <source>
        <dbReference type="Proteomes" id="UP000605148"/>
    </source>
</evidence>
<proteinExistence type="predicted"/>
<reference evidence="7" key="1">
    <citation type="journal article" date="2014" name="Int. J. Syst. Evol. Microbiol.">
        <title>Complete genome sequence of Corynebacterium casei LMG S-19264T (=DSM 44701T), isolated from a smear-ripened cheese.</title>
        <authorList>
            <consortium name="US DOE Joint Genome Institute (JGI-PGF)"/>
            <person name="Walter F."/>
            <person name="Albersmeier A."/>
            <person name="Kalinowski J."/>
            <person name="Ruckert C."/>
        </authorList>
    </citation>
    <scope>NUCLEOTIDE SEQUENCE</scope>
    <source>
        <strain evidence="7">CGMCC 1.12426</strain>
    </source>
</reference>
<evidence type="ECO:0000256" key="1">
    <source>
        <dbReference type="ARBA" id="ARBA00004141"/>
    </source>
</evidence>
<dbReference type="GO" id="GO:0005262">
    <property type="term" value="F:calcium channel activity"/>
    <property type="evidence" value="ECO:0007669"/>
    <property type="project" value="TreeGrafter"/>
</dbReference>
<gene>
    <name evidence="7" type="ORF">GCM10011316_33920</name>
</gene>
<feature type="transmembrane region" description="Helical" evidence="5">
    <location>
        <begin position="128"/>
        <end position="147"/>
    </location>
</feature>
<dbReference type="AlphaFoldDB" id="A0A916TM20"/>
<dbReference type="PANTHER" id="PTHR10846:SF8">
    <property type="entry name" value="INNER MEMBRANE PROTEIN YRBG"/>
    <property type="match status" value="1"/>
</dbReference>
<evidence type="ECO:0000256" key="4">
    <source>
        <dbReference type="ARBA" id="ARBA00023136"/>
    </source>
</evidence>
<name>A0A916TM20_9HYPH</name>
<dbReference type="Proteomes" id="UP000605148">
    <property type="component" value="Unassembled WGS sequence"/>
</dbReference>
<keyword evidence="4 5" id="KW-0472">Membrane</keyword>
<dbReference type="Gene3D" id="6.10.280.80">
    <property type="entry name" value="NCX, peripheral helical region"/>
    <property type="match status" value="1"/>
</dbReference>
<feature type="transmembrane region" description="Helical" evidence="5">
    <location>
        <begin position="210"/>
        <end position="232"/>
    </location>
</feature>
<dbReference type="PANTHER" id="PTHR10846">
    <property type="entry name" value="SODIUM/POTASSIUM/CALCIUM EXCHANGER"/>
    <property type="match status" value="1"/>
</dbReference>
<dbReference type="InterPro" id="IPR004481">
    <property type="entry name" value="K/Na/Ca-exchanger"/>
</dbReference>
<feature type="transmembrane region" description="Helical" evidence="5">
    <location>
        <begin position="71"/>
        <end position="92"/>
    </location>
</feature>
<evidence type="ECO:0000313" key="7">
    <source>
        <dbReference type="EMBL" id="GGB59103.1"/>
    </source>
</evidence>
<keyword evidence="8" id="KW-1185">Reference proteome</keyword>